<dbReference type="EMBL" id="NXDV01000016">
    <property type="protein sequence ID" value="PHQ01539.1"/>
    <property type="molecule type" value="Genomic_DNA"/>
</dbReference>
<dbReference type="Proteomes" id="UP000197394">
    <property type="component" value="Unassembled WGS sequence"/>
</dbReference>
<keyword evidence="1" id="KW-0812">Transmembrane</keyword>
<dbReference type="EMBL" id="RXLU01000071">
    <property type="protein sequence ID" value="RTQ76331.1"/>
    <property type="molecule type" value="Genomic_DNA"/>
</dbReference>
<evidence type="ECO:0000313" key="8">
    <source>
        <dbReference type="Proteomes" id="UP000197394"/>
    </source>
</evidence>
<keyword evidence="1" id="KW-0472">Membrane</keyword>
<evidence type="ECO:0000313" key="3">
    <source>
        <dbReference type="EMBL" id="NDW42201.1"/>
    </source>
</evidence>
<dbReference type="EMBL" id="LRDT01000038">
    <property type="protein sequence ID" value="KZA13995.1"/>
    <property type="molecule type" value="Genomic_DNA"/>
</dbReference>
<evidence type="ECO:0000313" key="2">
    <source>
        <dbReference type="EMBL" id="KZA13995.1"/>
    </source>
</evidence>
<dbReference type="Proteomes" id="UP000223291">
    <property type="component" value="Unassembled WGS sequence"/>
</dbReference>
<feature type="transmembrane region" description="Helical" evidence="1">
    <location>
        <begin position="20"/>
        <end position="38"/>
    </location>
</feature>
<evidence type="ECO:0000313" key="11">
    <source>
        <dbReference type="Proteomes" id="UP000470018"/>
    </source>
</evidence>
<proteinExistence type="predicted"/>
<keyword evidence="1" id="KW-1133">Transmembrane helix</keyword>
<organism evidence="4 8">
    <name type="scientific">Acinetobacter baumannii</name>
    <dbReference type="NCBI Taxonomy" id="470"/>
    <lineage>
        <taxon>Bacteria</taxon>
        <taxon>Pseudomonadati</taxon>
        <taxon>Pseudomonadota</taxon>
        <taxon>Gammaproteobacteria</taxon>
        <taxon>Moraxellales</taxon>
        <taxon>Moraxellaceae</taxon>
        <taxon>Acinetobacter</taxon>
        <taxon>Acinetobacter calcoaceticus/baumannii complex</taxon>
    </lineage>
</organism>
<dbReference type="EMBL" id="NGKM01000024">
    <property type="protein sequence ID" value="OWK65279.1"/>
    <property type="molecule type" value="Genomic_DNA"/>
</dbReference>
<feature type="transmembrane region" description="Helical" evidence="1">
    <location>
        <begin position="50"/>
        <end position="67"/>
    </location>
</feature>
<evidence type="ECO:0000313" key="9">
    <source>
        <dbReference type="Proteomes" id="UP000223291"/>
    </source>
</evidence>
<dbReference type="Proteomes" id="UP000470018">
    <property type="component" value="Unassembled WGS sequence"/>
</dbReference>
<sequence length="152" mass="18066">MIDWLLIRRAVSVRTYHNIITYFFLIIILLCLVNIGMQHLHGFEPRSYKYNLSLISTLSVLLGFYLVRSHFKDVQRSLPRFTKEEVHILRKYKEITWVLSEDSKKLWAEGYLAYSKFHITENPYQVDTQEYISWQAGNAKAIKYDDKPSNTN</sequence>
<dbReference type="AlphaFoldDB" id="A0A0H4URW1"/>
<reference evidence="6 10" key="4">
    <citation type="submission" date="2018-12" db="EMBL/GenBank/DDBJ databases">
        <title>Draft Genome Sequences Human Pathogenic Acinetobacter baumannii Strains.</title>
        <authorList>
            <person name="Madhi M."/>
            <person name="Ronco T."/>
            <person name="Olsen R.H."/>
            <person name="Hassani A."/>
        </authorList>
    </citation>
    <scope>NUCLEOTIDE SEQUENCE [LARGE SCALE GENOMIC DNA]</scope>
    <source>
        <strain evidence="6 10">AB3</strain>
    </source>
</reference>
<evidence type="ECO:0000313" key="6">
    <source>
        <dbReference type="EMBL" id="RTQ76331.1"/>
    </source>
</evidence>
<protein>
    <submittedName>
        <fullName evidence="4">Uncharacterized protein</fullName>
    </submittedName>
</protein>
<evidence type="ECO:0000256" key="1">
    <source>
        <dbReference type="SAM" id="Phobius"/>
    </source>
</evidence>
<reference evidence="4 8" key="2">
    <citation type="submission" date="2017-05" db="EMBL/GenBank/DDBJ databases">
        <title>Draft genome sequence of MDR A. baumannii AB360.</title>
        <authorList>
            <person name="Wareham D.W."/>
            <person name="Bean D.C."/>
        </authorList>
    </citation>
    <scope>NUCLEOTIDE SEQUENCE [LARGE SCALE GENOMIC DNA]</scope>
    <source>
        <strain evidence="4 8">AB360</strain>
    </source>
</reference>
<dbReference type="RefSeq" id="WP_000568115.1">
    <property type="nucleotide sequence ID" value="NZ_AP014650.1"/>
</dbReference>
<evidence type="ECO:0000313" key="7">
    <source>
        <dbReference type="Proteomes" id="UP000076296"/>
    </source>
</evidence>
<dbReference type="EMBL" id="JAAGTY010000015">
    <property type="protein sequence ID" value="NDW42201.1"/>
    <property type="molecule type" value="Genomic_DNA"/>
</dbReference>
<evidence type="ECO:0000313" key="5">
    <source>
        <dbReference type="EMBL" id="PHQ01539.1"/>
    </source>
</evidence>
<reference evidence="2 7" key="1">
    <citation type="submission" date="2016-01" db="EMBL/GenBank/DDBJ databases">
        <title>Draft sequences of Acinetobacter baumannii isolates from wounded military personnel.</title>
        <authorList>
            <person name="Arivett B.A."/>
            <person name="Fiester S.E."/>
            <person name="Ream D.C."/>
            <person name="Actis L.A."/>
        </authorList>
    </citation>
    <scope>NUCLEOTIDE SEQUENCE [LARGE SCALE GENOMIC DNA]</scope>
    <source>
        <strain evidence="2 7">AB2828</strain>
    </source>
</reference>
<reference evidence="5 9" key="3">
    <citation type="submission" date="2017-09" db="EMBL/GenBank/DDBJ databases">
        <title>Draft genome of Acinetobacter baumannii strain I43, a mercury resistant bacteria.</title>
        <authorList>
            <person name="Siqueira K.A."/>
            <person name="Mello I.S."/>
            <person name="Mendes T.A."/>
            <person name="Soares M.A."/>
        </authorList>
    </citation>
    <scope>NUCLEOTIDE SEQUENCE [LARGE SCALE GENOMIC DNA]</scope>
    <source>
        <strain evidence="5 9">I43</strain>
    </source>
</reference>
<comment type="caution">
    <text evidence="4">The sequence shown here is derived from an EMBL/GenBank/DDBJ whole genome shotgun (WGS) entry which is preliminary data.</text>
</comment>
<dbReference type="Proteomes" id="UP000268239">
    <property type="component" value="Unassembled WGS sequence"/>
</dbReference>
<accession>A0A0H4URW1</accession>
<reference evidence="3 11" key="5">
    <citation type="submission" date="2020-02" db="EMBL/GenBank/DDBJ databases">
        <title>Whole genome shot-gun sequencing of clinical Carbapenem resistant A. baumannii.</title>
        <authorList>
            <person name="Veeraraghavan B."/>
            <person name="Mathur P."/>
            <person name="Vijayakumar S."/>
            <person name="Vasudevan K."/>
            <person name="Lincy M."/>
            <person name="Kirubananthan A."/>
        </authorList>
    </citation>
    <scope>NUCLEOTIDE SEQUENCE [LARGE SCALE GENOMIC DNA]</scope>
    <source>
        <strain evidence="3 11">SP816</strain>
    </source>
</reference>
<evidence type="ECO:0000313" key="10">
    <source>
        <dbReference type="Proteomes" id="UP000268239"/>
    </source>
</evidence>
<evidence type="ECO:0000313" key="4">
    <source>
        <dbReference type="EMBL" id="OWK65279.1"/>
    </source>
</evidence>
<name>A0A0H4URW1_ACIBA</name>
<gene>
    <name evidence="4" type="ORF">CBE85_17400</name>
    <name evidence="5" type="ORF">CPI82_16975</name>
    <name evidence="6" type="ORF">EJ062_12675</name>
    <name evidence="3" type="ORF">G3N53_14080</name>
    <name evidence="2" type="ORF">LV35_02986</name>
</gene>
<dbReference type="Proteomes" id="UP000076296">
    <property type="component" value="Unassembled WGS sequence"/>
</dbReference>